<comment type="caution">
    <text evidence="1">The sequence shown here is derived from an EMBL/GenBank/DDBJ whole genome shotgun (WGS) entry which is preliminary data.</text>
</comment>
<sequence length="341" mass="37679">MRFLKNCIQPLGNRFCCRTKRAFYLHCASLRAAKVQKAAELPASESPNRPSTHLLIAVDPDTRGAIATATWQVDHTSPRSSSNPNIDIKTLTWRLFDMPCATVNLVKRNKVSGKPLVRRTIDISAAKQLIEHSLQKVRLASQPGAALILQAFVESPPIIPSDSALSTASSSHTHGVWQGLLAMAGFESGSVPARIWKRDLGLWRSDKDSSRALAADLFPEMKEYLKLKKHHGRAEALLIAAWSLGISVDKDTGQFRFSGSMRDCCLTDAYGNVIHSNHDDTRLGAQLEDLSKVGYADVATLADKKVSDLLGKKEAKALKKKRIRMKSVEPVRNFELLQEVM</sequence>
<accession>A0A250XEF2</accession>
<dbReference type="PANTHER" id="PTHR36015:SF6">
    <property type="entry name" value="HOLLIDAY JUNCTION RESOLVASE MOC1, CHLOROPLASTIC-RELATED"/>
    <property type="match status" value="1"/>
</dbReference>
<dbReference type="GO" id="GO:0008821">
    <property type="term" value="F:crossover junction DNA endonuclease activity"/>
    <property type="evidence" value="ECO:0007669"/>
    <property type="project" value="InterPro"/>
</dbReference>
<organism evidence="1 2">
    <name type="scientific">Chlamydomonas eustigma</name>
    <dbReference type="NCBI Taxonomy" id="1157962"/>
    <lineage>
        <taxon>Eukaryota</taxon>
        <taxon>Viridiplantae</taxon>
        <taxon>Chlorophyta</taxon>
        <taxon>core chlorophytes</taxon>
        <taxon>Chlorophyceae</taxon>
        <taxon>CS clade</taxon>
        <taxon>Chlamydomonadales</taxon>
        <taxon>Chlamydomonadaceae</taxon>
        <taxon>Chlamydomonas</taxon>
    </lineage>
</organism>
<dbReference type="CDD" id="cd22992">
    <property type="entry name" value="MOC1"/>
    <property type="match status" value="1"/>
</dbReference>
<protein>
    <submittedName>
        <fullName evidence="1">Uncharacterized protein</fullName>
    </submittedName>
</protein>
<evidence type="ECO:0000313" key="2">
    <source>
        <dbReference type="Proteomes" id="UP000232323"/>
    </source>
</evidence>
<gene>
    <name evidence="1" type="ORF">CEUSTIGMA_g8893.t1</name>
</gene>
<dbReference type="InterPro" id="IPR045290">
    <property type="entry name" value="MOC1-like"/>
</dbReference>
<dbReference type="AlphaFoldDB" id="A0A250XEF2"/>
<dbReference type="PANTHER" id="PTHR36015">
    <property type="entry name" value="HOLLIDAY JUNCTION RESOLVASE MOC1, CHLOROPLASTIC-RELATED"/>
    <property type="match status" value="1"/>
</dbReference>
<keyword evidence="2" id="KW-1185">Reference proteome</keyword>
<dbReference type="STRING" id="1157962.A0A250XEF2"/>
<dbReference type="OrthoDB" id="1910737at2759"/>
<dbReference type="Proteomes" id="UP000232323">
    <property type="component" value="Unassembled WGS sequence"/>
</dbReference>
<proteinExistence type="predicted"/>
<name>A0A250XEF2_9CHLO</name>
<evidence type="ECO:0000313" key="1">
    <source>
        <dbReference type="EMBL" id="GAX81464.1"/>
    </source>
</evidence>
<reference evidence="1 2" key="1">
    <citation type="submission" date="2017-08" db="EMBL/GenBank/DDBJ databases">
        <title>Acidophilic green algal genome provides insights into adaptation to an acidic environment.</title>
        <authorList>
            <person name="Hirooka S."/>
            <person name="Hirose Y."/>
            <person name="Kanesaki Y."/>
            <person name="Higuchi S."/>
            <person name="Fujiwara T."/>
            <person name="Onuma R."/>
            <person name="Era A."/>
            <person name="Ohbayashi R."/>
            <person name="Uzuka A."/>
            <person name="Nozaki H."/>
            <person name="Yoshikawa H."/>
            <person name="Miyagishima S.Y."/>
        </authorList>
    </citation>
    <scope>NUCLEOTIDE SEQUENCE [LARGE SCALE GENOMIC DNA]</scope>
    <source>
        <strain evidence="1 2">NIES-2499</strain>
    </source>
</reference>
<dbReference type="EMBL" id="BEGY01000066">
    <property type="protein sequence ID" value="GAX81464.1"/>
    <property type="molecule type" value="Genomic_DNA"/>
</dbReference>